<keyword evidence="3" id="KW-1185">Reference proteome</keyword>
<dbReference type="EMBL" id="JBHSBB010000007">
    <property type="protein sequence ID" value="MFC4031307.1"/>
    <property type="molecule type" value="Genomic_DNA"/>
</dbReference>
<keyword evidence="1" id="KW-0732">Signal</keyword>
<proteinExistence type="predicted"/>
<evidence type="ECO:0000313" key="2">
    <source>
        <dbReference type="EMBL" id="MFC4031307.1"/>
    </source>
</evidence>
<dbReference type="Proteomes" id="UP001595765">
    <property type="component" value="Unassembled WGS sequence"/>
</dbReference>
<gene>
    <name evidence="2" type="ORF">ACFO3J_07440</name>
</gene>
<accession>A0ABV8HK78</accession>
<organism evidence="2 3">
    <name type="scientific">Streptomyces polygonati</name>
    <dbReference type="NCBI Taxonomy" id="1617087"/>
    <lineage>
        <taxon>Bacteria</taxon>
        <taxon>Bacillati</taxon>
        <taxon>Actinomycetota</taxon>
        <taxon>Actinomycetes</taxon>
        <taxon>Kitasatosporales</taxon>
        <taxon>Streptomycetaceae</taxon>
        <taxon>Streptomyces</taxon>
    </lineage>
</organism>
<feature type="chain" id="PRO_5045456034" description="Peptidase inhibitor family I36" evidence="1">
    <location>
        <begin position="29"/>
        <end position="121"/>
    </location>
</feature>
<evidence type="ECO:0000256" key="1">
    <source>
        <dbReference type="SAM" id="SignalP"/>
    </source>
</evidence>
<dbReference type="RefSeq" id="WP_386427346.1">
    <property type="nucleotide sequence ID" value="NZ_JBHSBB010000007.1"/>
</dbReference>
<feature type="signal peptide" evidence="1">
    <location>
        <begin position="1"/>
        <end position="28"/>
    </location>
</feature>
<evidence type="ECO:0008006" key="4">
    <source>
        <dbReference type="Google" id="ProtNLM"/>
    </source>
</evidence>
<protein>
    <recommendedName>
        <fullName evidence="4">Peptidase inhibitor family I36</fullName>
    </recommendedName>
</protein>
<comment type="caution">
    <text evidence="2">The sequence shown here is derived from an EMBL/GenBank/DDBJ whole genome shotgun (WGS) entry which is preliminary data.</text>
</comment>
<reference evidence="3" key="1">
    <citation type="journal article" date="2019" name="Int. J. Syst. Evol. Microbiol.">
        <title>The Global Catalogue of Microorganisms (GCM) 10K type strain sequencing project: providing services to taxonomists for standard genome sequencing and annotation.</title>
        <authorList>
            <consortium name="The Broad Institute Genomics Platform"/>
            <consortium name="The Broad Institute Genome Sequencing Center for Infectious Disease"/>
            <person name="Wu L."/>
            <person name="Ma J."/>
        </authorList>
    </citation>
    <scope>NUCLEOTIDE SEQUENCE [LARGE SCALE GENOMIC DNA]</scope>
    <source>
        <strain evidence="3">CGMCC 4.7237</strain>
    </source>
</reference>
<sequence length="121" mass="12404">MRRIIQGIAALALAAGAVTSIGATGAQAAGTYQGCPYGAVCVYPQDAGWNGGHPSNVYYSYGAHNLSNQVGTHIVFNNQSDGATAHLCTGYDGAGCGYQLNAYAYTGADLTPINSITLDRP</sequence>
<evidence type="ECO:0000313" key="3">
    <source>
        <dbReference type="Proteomes" id="UP001595765"/>
    </source>
</evidence>
<name>A0ABV8HK78_9ACTN</name>